<dbReference type="GO" id="GO:0032259">
    <property type="term" value="P:methylation"/>
    <property type="evidence" value="ECO:0007669"/>
    <property type="project" value="UniProtKB-KW"/>
</dbReference>
<comment type="pathway">
    <text evidence="5">Amino-acid biosynthesis; L-methionine biosynthesis via de novo pathway.</text>
</comment>
<protein>
    <submittedName>
        <fullName evidence="10">Hcy-binding domain-containing protein</fullName>
    </submittedName>
</protein>
<comment type="cofactor">
    <cofactor evidence="6">
        <name>Zn(2+)</name>
        <dbReference type="ChEBI" id="CHEBI:29105"/>
    </cofactor>
    <text evidence="6">Binds 1 zinc ion per subunit.</text>
</comment>
<dbReference type="GO" id="GO:0033528">
    <property type="term" value="P:S-methylmethionine cycle"/>
    <property type="evidence" value="ECO:0007669"/>
    <property type="project" value="TreeGrafter"/>
</dbReference>
<dbReference type="PANTHER" id="PTHR46015:SF1">
    <property type="entry name" value="HOMOCYSTEINE S-METHYLTRANSFERASE-LIKE ISOFORM 1"/>
    <property type="match status" value="1"/>
</dbReference>
<evidence type="ECO:0000256" key="3">
    <source>
        <dbReference type="ARBA" id="ARBA00022723"/>
    </source>
</evidence>
<dbReference type="Pfam" id="PF02574">
    <property type="entry name" value="S-methyl_trans"/>
    <property type="match status" value="2"/>
</dbReference>
<evidence type="ECO:0000256" key="2">
    <source>
        <dbReference type="ARBA" id="ARBA00022679"/>
    </source>
</evidence>
<accession>A0A915DYG1</accession>
<keyword evidence="4 6" id="KW-0862">Zinc</keyword>
<keyword evidence="3 6" id="KW-0479">Metal-binding</keyword>
<dbReference type="PANTHER" id="PTHR46015">
    <property type="entry name" value="ZGC:172121"/>
    <property type="match status" value="1"/>
</dbReference>
<keyword evidence="2" id="KW-0808">Transferase</keyword>
<dbReference type="GO" id="GO:0008898">
    <property type="term" value="F:S-adenosylmethionine-homocysteine S-methyltransferase activity"/>
    <property type="evidence" value="ECO:0007669"/>
    <property type="project" value="TreeGrafter"/>
</dbReference>
<evidence type="ECO:0000256" key="7">
    <source>
        <dbReference type="PROSITE-ProRule" id="PRU00333"/>
    </source>
</evidence>
<sequence>MFQDKNRVYVLDGGLDHYWRTWVTVSIITNCGAHQQFIDAGAEIIMTNSYHCSIQKMQEVRGYTLEQAEQSIARTVDIARQAIHTSKHPQTLLVGAVGPYATYLRDGSEYSGAYTKKPGFDPQTIVDFYLKQCKPLVEAGIKCLVFETIPTLIEVKCVGKVLDQLDNSIQAWVVVTCEDGLTTRSGIVSKKCGEVYNTTLRKFEGDTRINVIAELIPTWHELGARIFGGCCRVLPNHIRQIAESCQKLKEKMIT</sequence>
<organism evidence="9 10">
    <name type="scientific">Ditylenchus dipsaci</name>
    <dbReference type="NCBI Taxonomy" id="166011"/>
    <lineage>
        <taxon>Eukaryota</taxon>
        <taxon>Metazoa</taxon>
        <taxon>Ecdysozoa</taxon>
        <taxon>Nematoda</taxon>
        <taxon>Chromadorea</taxon>
        <taxon>Rhabditida</taxon>
        <taxon>Tylenchina</taxon>
        <taxon>Tylenchomorpha</taxon>
        <taxon>Sphaerularioidea</taxon>
        <taxon>Anguinidae</taxon>
        <taxon>Anguininae</taxon>
        <taxon>Ditylenchus</taxon>
    </lineage>
</organism>
<proteinExistence type="predicted"/>
<evidence type="ECO:0000313" key="9">
    <source>
        <dbReference type="Proteomes" id="UP000887574"/>
    </source>
</evidence>
<name>A0A915DYG1_9BILA</name>
<dbReference type="InterPro" id="IPR003726">
    <property type="entry name" value="HCY_dom"/>
</dbReference>
<dbReference type="InterPro" id="IPR036589">
    <property type="entry name" value="HCY_dom_sf"/>
</dbReference>
<dbReference type="AlphaFoldDB" id="A0A915DYG1"/>
<evidence type="ECO:0000313" key="10">
    <source>
        <dbReference type="WBParaSite" id="jg25013"/>
    </source>
</evidence>
<dbReference type="Gene3D" id="3.20.20.330">
    <property type="entry name" value="Homocysteine-binding-like domain"/>
    <property type="match status" value="2"/>
</dbReference>
<dbReference type="SUPFAM" id="SSF82282">
    <property type="entry name" value="Homocysteine S-methyltransferase"/>
    <property type="match status" value="1"/>
</dbReference>
<comment type="caution">
    <text evidence="7">Lacks conserved residue(s) required for the propagation of feature annotation.</text>
</comment>
<keyword evidence="1" id="KW-0489">Methyltransferase</keyword>
<dbReference type="PROSITE" id="PS50970">
    <property type="entry name" value="HCY"/>
    <property type="match status" value="1"/>
</dbReference>
<evidence type="ECO:0000259" key="8">
    <source>
        <dbReference type="PROSITE" id="PS50970"/>
    </source>
</evidence>
<reference evidence="10" key="1">
    <citation type="submission" date="2022-11" db="UniProtKB">
        <authorList>
            <consortium name="WormBaseParasite"/>
        </authorList>
    </citation>
    <scope>IDENTIFICATION</scope>
</reference>
<dbReference type="InterPro" id="IPR017226">
    <property type="entry name" value="BHMT-like"/>
</dbReference>
<dbReference type="GO" id="GO:0008270">
    <property type="term" value="F:zinc ion binding"/>
    <property type="evidence" value="ECO:0007669"/>
    <property type="project" value="InterPro"/>
</dbReference>
<feature type="binding site" evidence="6">
    <location>
        <position position="230"/>
    </location>
    <ligand>
        <name>Zn(2+)</name>
        <dbReference type="ChEBI" id="CHEBI:29105"/>
    </ligand>
</feature>
<dbReference type="WBParaSite" id="jg25013">
    <property type="protein sequence ID" value="jg25013"/>
    <property type="gene ID" value="jg25013"/>
</dbReference>
<keyword evidence="9" id="KW-1185">Reference proteome</keyword>
<feature type="binding site" evidence="6">
    <location>
        <position position="231"/>
    </location>
    <ligand>
        <name>Zn(2+)</name>
        <dbReference type="ChEBI" id="CHEBI:29105"/>
    </ligand>
</feature>
<evidence type="ECO:0000256" key="4">
    <source>
        <dbReference type="ARBA" id="ARBA00022833"/>
    </source>
</evidence>
<evidence type="ECO:0000256" key="1">
    <source>
        <dbReference type="ARBA" id="ARBA00022603"/>
    </source>
</evidence>
<evidence type="ECO:0000256" key="5">
    <source>
        <dbReference type="ARBA" id="ARBA00034478"/>
    </source>
</evidence>
<evidence type="ECO:0000256" key="6">
    <source>
        <dbReference type="PIRSR" id="PIRSR037505-2"/>
    </source>
</evidence>
<feature type="domain" description="Hcy-binding" evidence="8">
    <location>
        <begin position="1"/>
        <end position="254"/>
    </location>
</feature>
<dbReference type="Proteomes" id="UP000887574">
    <property type="component" value="Unplaced"/>
</dbReference>
<dbReference type="GO" id="GO:0009086">
    <property type="term" value="P:methionine biosynthetic process"/>
    <property type="evidence" value="ECO:0007669"/>
    <property type="project" value="InterPro"/>
</dbReference>
<dbReference type="PIRSF" id="PIRSF037505">
    <property type="entry name" value="Betaine_HMT"/>
    <property type="match status" value="1"/>
</dbReference>
<dbReference type="InterPro" id="IPR051486">
    <property type="entry name" value="Hcy_S-methyltransferase"/>
</dbReference>